<dbReference type="PRINTS" id="PR00937">
    <property type="entry name" value="TBOX"/>
</dbReference>
<dbReference type="KEGG" id="gsh:117360365"/>
<dbReference type="RefSeq" id="XP_033799955.1">
    <property type="nucleotide sequence ID" value="XM_033944064.1"/>
</dbReference>
<dbReference type="FunCoup" id="A0A6P8QVX1">
    <property type="interactions" value="167"/>
</dbReference>
<evidence type="ECO:0000256" key="4">
    <source>
        <dbReference type="ARBA" id="ARBA00023125"/>
    </source>
</evidence>
<dbReference type="Gene3D" id="2.60.40.820">
    <property type="entry name" value="Transcription factor, T-box"/>
    <property type="match status" value="1"/>
</dbReference>
<name>A0A6P8QVX1_GEOSA</name>
<evidence type="ECO:0000256" key="9">
    <source>
        <dbReference type="SAM" id="MobiDB-lite"/>
    </source>
</evidence>
<feature type="region of interest" description="Disordered" evidence="9">
    <location>
        <begin position="316"/>
        <end position="336"/>
    </location>
</feature>
<dbReference type="GO" id="GO:0000785">
    <property type="term" value="C:chromatin"/>
    <property type="evidence" value="ECO:0007669"/>
    <property type="project" value="TreeGrafter"/>
</dbReference>
<dbReference type="GeneID" id="117360365"/>
<dbReference type="FunFam" id="2.60.40.820:FF:000007">
    <property type="entry name" value="T-box transcription factor"/>
    <property type="match status" value="1"/>
</dbReference>
<dbReference type="InterPro" id="IPR036960">
    <property type="entry name" value="T-box_sf"/>
</dbReference>
<organism evidence="11 12">
    <name type="scientific">Geotrypetes seraphini</name>
    <name type="common">Gaboon caecilian</name>
    <name type="synonym">Caecilia seraphini</name>
    <dbReference type="NCBI Taxonomy" id="260995"/>
    <lineage>
        <taxon>Eukaryota</taxon>
        <taxon>Metazoa</taxon>
        <taxon>Chordata</taxon>
        <taxon>Craniata</taxon>
        <taxon>Vertebrata</taxon>
        <taxon>Euteleostomi</taxon>
        <taxon>Amphibia</taxon>
        <taxon>Gymnophiona</taxon>
        <taxon>Geotrypetes</taxon>
    </lineage>
</organism>
<dbReference type="GO" id="GO:0009653">
    <property type="term" value="P:anatomical structure morphogenesis"/>
    <property type="evidence" value="ECO:0007669"/>
    <property type="project" value="UniProtKB-ARBA"/>
</dbReference>
<keyword evidence="5" id="KW-0804">Transcription</keyword>
<dbReference type="InterPro" id="IPR001699">
    <property type="entry name" value="TF_T-box"/>
</dbReference>
<evidence type="ECO:0000256" key="8">
    <source>
        <dbReference type="PROSITE-ProRule" id="PRU00201"/>
    </source>
</evidence>
<keyword evidence="2" id="KW-0217">Developmental protein</keyword>
<evidence type="ECO:0000256" key="2">
    <source>
        <dbReference type="ARBA" id="ARBA00022473"/>
    </source>
</evidence>
<dbReference type="SUPFAM" id="SSF49417">
    <property type="entry name" value="p53-like transcription factors"/>
    <property type="match status" value="1"/>
</dbReference>
<evidence type="ECO:0000313" key="11">
    <source>
        <dbReference type="Proteomes" id="UP000515159"/>
    </source>
</evidence>
<sequence>MYHPDLFPQYGAPYGMRPPPRLAPAYPQPQLHHETFCYPDPLGPGPRFEPLFPILEGPQRGISGDVKVTLENKELWKQFSAIGTEMIITKSGRRMFPQCKIGVSGLDPDTRYVLLLDIIPVDNTRYKWQDKRWEPSGKAEPPLPDRVYIHPDSPAPGAHWMRQPISFHKVKLTNNTLDQLGHIILHSMHKYQPRFHIVQANDVYSRHWSGCSSFTFPETVFLTVTAYQNETITQLKIQTNPFAKGFRENGMNNKRERQTRSKRSTENSENKEEAENTKKGCTQVRLSGPCDSTLSEDLEVRNLGLGISLPSPDCSFNPVTPPPSAPSASSAAPSFLHATERPPARALEVGNPSAEAYLQHPASFHGLNYGKENAAVFASSPTASPGRQSMKQASEEYPASIPYHKFSTSLTPAIHPCAEIPTGGSSFKPPPAPSLCNLDLNFPTPGTDLLPATGYESPLAQRSAYPVSPVTPDLRFPAFLQSSCAKLGLTYPAAAAAALSRAYSAQSTGTYLDTNKTFY</sequence>
<comment type="caution">
    <text evidence="8">Lacks conserved residue(s) required for the propagation of feature annotation.</text>
</comment>
<dbReference type="GO" id="GO:0001708">
    <property type="term" value="P:cell fate specification"/>
    <property type="evidence" value="ECO:0007669"/>
    <property type="project" value="TreeGrafter"/>
</dbReference>
<feature type="compositionally biased region" description="Basic and acidic residues" evidence="9">
    <location>
        <begin position="253"/>
        <end position="278"/>
    </location>
</feature>
<dbReference type="Proteomes" id="UP000515159">
    <property type="component" value="Chromosome 5"/>
</dbReference>
<feature type="domain" description="T-box" evidence="10">
    <location>
        <begin position="70"/>
        <end position="248"/>
    </location>
</feature>
<evidence type="ECO:0000256" key="6">
    <source>
        <dbReference type="ARBA" id="ARBA00023242"/>
    </source>
</evidence>
<dbReference type="PROSITE" id="PS01264">
    <property type="entry name" value="TBOX_2"/>
    <property type="match status" value="1"/>
</dbReference>
<evidence type="ECO:0000313" key="12">
    <source>
        <dbReference type="RefSeq" id="XP_033799955.1"/>
    </source>
</evidence>
<evidence type="ECO:0000256" key="5">
    <source>
        <dbReference type="ARBA" id="ARBA00023163"/>
    </source>
</evidence>
<evidence type="ECO:0000256" key="1">
    <source>
        <dbReference type="ARBA" id="ARBA00004123"/>
    </source>
</evidence>
<dbReference type="Pfam" id="PF00907">
    <property type="entry name" value="T-box"/>
    <property type="match status" value="1"/>
</dbReference>
<keyword evidence="11" id="KW-1185">Reference proteome</keyword>
<dbReference type="OrthoDB" id="7442607at2759"/>
<dbReference type="GO" id="GO:0045893">
    <property type="term" value="P:positive regulation of DNA-templated transcription"/>
    <property type="evidence" value="ECO:0007669"/>
    <property type="project" value="InterPro"/>
</dbReference>
<dbReference type="InParanoid" id="A0A6P8QVX1"/>
<comment type="subcellular location">
    <subcellularLocation>
        <location evidence="1 8">Nucleus</location>
    </subcellularLocation>
</comment>
<feature type="region of interest" description="Disordered" evidence="9">
    <location>
        <begin position="243"/>
        <end position="285"/>
    </location>
</feature>
<dbReference type="SMART" id="SM00425">
    <property type="entry name" value="TBOX"/>
    <property type="match status" value="1"/>
</dbReference>
<dbReference type="PANTHER" id="PTHR11267:SF100">
    <property type="entry name" value="T-BOX TRANSCRIPTION FACTOR TBX6"/>
    <property type="match status" value="1"/>
</dbReference>
<dbReference type="PANTHER" id="PTHR11267">
    <property type="entry name" value="T-BOX PROTEIN-RELATED"/>
    <property type="match status" value="1"/>
</dbReference>
<dbReference type="PROSITE" id="PS50252">
    <property type="entry name" value="TBOX_3"/>
    <property type="match status" value="1"/>
</dbReference>
<dbReference type="GO" id="GO:0005634">
    <property type="term" value="C:nucleus"/>
    <property type="evidence" value="ECO:0007669"/>
    <property type="project" value="UniProtKB-SubCell"/>
</dbReference>
<accession>A0A6P8QVX1</accession>
<evidence type="ECO:0000256" key="7">
    <source>
        <dbReference type="ARBA" id="ARBA00039527"/>
    </source>
</evidence>
<keyword evidence="6 8" id="KW-0539">Nucleus</keyword>
<dbReference type="InterPro" id="IPR018186">
    <property type="entry name" value="TF_T-box_CS"/>
</dbReference>
<dbReference type="InterPro" id="IPR008967">
    <property type="entry name" value="p53-like_TF_DNA-bd_sf"/>
</dbReference>
<dbReference type="GO" id="GO:0000978">
    <property type="term" value="F:RNA polymerase II cis-regulatory region sequence-specific DNA binding"/>
    <property type="evidence" value="ECO:0007669"/>
    <property type="project" value="InterPro"/>
</dbReference>
<protein>
    <recommendedName>
        <fullName evidence="7">T-box transcription factor TBX6</fullName>
    </recommendedName>
</protein>
<reference evidence="12" key="1">
    <citation type="submission" date="2025-08" db="UniProtKB">
        <authorList>
            <consortium name="RefSeq"/>
        </authorList>
    </citation>
    <scope>IDENTIFICATION</scope>
</reference>
<keyword evidence="4 8" id="KW-0238">DNA-binding</keyword>
<dbReference type="GO" id="GO:0000981">
    <property type="term" value="F:DNA-binding transcription factor activity, RNA polymerase II-specific"/>
    <property type="evidence" value="ECO:0007669"/>
    <property type="project" value="TreeGrafter"/>
</dbReference>
<dbReference type="InterPro" id="IPR046360">
    <property type="entry name" value="T-box_DNA-bd"/>
</dbReference>
<gene>
    <name evidence="12" type="primary">LOC117360365</name>
</gene>
<keyword evidence="3" id="KW-0805">Transcription regulation</keyword>
<proteinExistence type="predicted"/>
<evidence type="ECO:0000259" key="10">
    <source>
        <dbReference type="PROSITE" id="PS50252"/>
    </source>
</evidence>
<dbReference type="AlphaFoldDB" id="A0A6P8QVX1"/>
<evidence type="ECO:0000256" key="3">
    <source>
        <dbReference type="ARBA" id="ARBA00023015"/>
    </source>
</evidence>
<dbReference type="PROSITE" id="PS01283">
    <property type="entry name" value="TBOX_1"/>
    <property type="match status" value="1"/>
</dbReference>